<evidence type="ECO:0000256" key="1">
    <source>
        <dbReference type="ARBA" id="ARBA00022723"/>
    </source>
</evidence>
<evidence type="ECO:0000313" key="6">
    <source>
        <dbReference type="EMBL" id="TDU84348.1"/>
    </source>
</evidence>
<dbReference type="CDD" id="cd10917">
    <property type="entry name" value="CE4_NodB_like_6s_7s"/>
    <property type="match status" value="1"/>
</dbReference>
<dbReference type="PROSITE" id="PS51677">
    <property type="entry name" value="NODB"/>
    <property type="match status" value="1"/>
</dbReference>
<keyword evidence="1" id="KW-0479">Metal-binding</keyword>
<evidence type="ECO:0000256" key="3">
    <source>
        <dbReference type="SAM" id="MobiDB-lite"/>
    </source>
</evidence>
<reference evidence="6 7" key="1">
    <citation type="submission" date="2019-03" db="EMBL/GenBank/DDBJ databases">
        <title>Genomic Encyclopedia of Type Strains, Phase III (KMG-III): the genomes of soil and plant-associated and newly described type strains.</title>
        <authorList>
            <person name="Whitman W."/>
        </authorList>
    </citation>
    <scope>NUCLEOTIDE SEQUENCE [LARGE SCALE GENOMIC DNA]</scope>
    <source>
        <strain evidence="6 7">VKM Ac-2575</strain>
    </source>
</reference>
<dbReference type="Gene3D" id="2.120.10.70">
    <property type="entry name" value="Fucose-specific lectin"/>
    <property type="match status" value="1"/>
</dbReference>
<feature type="chain" id="PRO_5020832920" evidence="4">
    <location>
        <begin position="29"/>
        <end position="561"/>
    </location>
</feature>
<dbReference type="GO" id="GO:0016810">
    <property type="term" value="F:hydrolase activity, acting on carbon-nitrogen (but not peptide) bonds"/>
    <property type="evidence" value="ECO:0007669"/>
    <property type="project" value="InterPro"/>
</dbReference>
<evidence type="ECO:0000256" key="2">
    <source>
        <dbReference type="ARBA" id="ARBA00022801"/>
    </source>
</evidence>
<dbReference type="Proteomes" id="UP000295151">
    <property type="component" value="Unassembled WGS sequence"/>
</dbReference>
<keyword evidence="7" id="KW-1185">Reference proteome</keyword>
<protein>
    <submittedName>
        <fullName evidence="6">Peptidoglycan/xylan/chitin deacetylase (PgdA/CDA1 family)</fullName>
    </submittedName>
</protein>
<dbReference type="InterPro" id="IPR050248">
    <property type="entry name" value="Polysacc_deacetylase_ArnD"/>
</dbReference>
<accession>A0A4R7T0I4</accession>
<proteinExistence type="predicted"/>
<dbReference type="PANTHER" id="PTHR10587">
    <property type="entry name" value="GLYCOSYL TRANSFERASE-RELATED"/>
    <property type="match status" value="1"/>
</dbReference>
<dbReference type="RefSeq" id="WP_133984058.1">
    <property type="nucleotide sequence ID" value="NZ_SOCE01000002.1"/>
</dbReference>
<dbReference type="PANTHER" id="PTHR10587:SF133">
    <property type="entry name" value="CHITIN DEACETYLASE 1-RELATED"/>
    <property type="match status" value="1"/>
</dbReference>
<dbReference type="EMBL" id="SOCE01000002">
    <property type="protein sequence ID" value="TDU84348.1"/>
    <property type="molecule type" value="Genomic_DNA"/>
</dbReference>
<evidence type="ECO:0000256" key="4">
    <source>
        <dbReference type="SAM" id="SignalP"/>
    </source>
</evidence>
<dbReference type="GO" id="GO:0016020">
    <property type="term" value="C:membrane"/>
    <property type="evidence" value="ECO:0007669"/>
    <property type="project" value="TreeGrafter"/>
</dbReference>
<evidence type="ECO:0000313" key="7">
    <source>
        <dbReference type="Proteomes" id="UP000295151"/>
    </source>
</evidence>
<dbReference type="InterPro" id="IPR002509">
    <property type="entry name" value="NODB_dom"/>
</dbReference>
<dbReference type="Gene3D" id="3.20.20.370">
    <property type="entry name" value="Glycoside hydrolase/deacetylase"/>
    <property type="match status" value="1"/>
</dbReference>
<gene>
    <name evidence="6" type="ORF">EV138_6819</name>
</gene>
<organism evidence="6 7">
    <name type="scientific">Kribbella voronezhensis</name>
    <dbReference type="NCBI Taxonomy" id="2512212"/>
    <lineage>
        <taxon>Bacteria</taxon>
        <taxon>Bacillati</taxon>
        <taxon>Actinomycetota</taxon>
        <taxon>Actinomycetes</taxon>
        <taxon>Propionibacteriales</taxon>
        <taxon>Kribbellaceae</taxon>
        <taxon>Kribbella</taxon>
    </lineage>
</organism>
<sequence>MFATRPHATVVLGFVSVLLAATAGSAVAGPPTPPRPETVVSLSEGPWPPTAGVLAADPSEVAAPGITAARTATQCPAAPYGVNHYAPGTGKTVALTFDDGPGVTTAAILSILQQNGVPATFFNLGVNSTVRPTLVRSEAVTGQVLGNHTWSHPRMPTLSSTAQASELDRASAEQTLLTGIAPCVFRPPYGEYNATTLSLAQQRHMAVWNWSVDTEDWKAGTSTSSYWVDRIVTRATAGGLQHPVVLMHNPPAGIPATVSALPRIIAYYRSQGYKFVDLRGGSGMRAPTPAAAATSDGLHLFVRSTTGSVSERTLRGSVWSGWTSLGGAVVGGPAAAATGSATTAVAAIGTDNSVYLNSVSDPGTSSAWANLGGFATSRPAFVTTPGLGEIVVIRGADGQAYLRQRTGTQWGNWQSLGGLLAPVAPAAAVTANGALTVAVVGADNAMWVRTRSSAGVWSIWHPVSGAIDADLALSTTADRTRLVAVVRGSGNQAGFVSVSNPDVTSWTGWGNLGGILASGPAVTVNGSALEVFAVGTDNRIYRNSATDGTQVTGWTGWRLVP</sequence>
<dbReference type="Pfam" id="PF01522">
    <property type="entry name" value="Polysacc_deac_1"/>
    <property type="match status" value="1"/>
</dbReference>
<dbReference type="SUPFAM" id="SSF88713">
    <property type="entry name" value="Glycoside hydrolase/deacetylase"/>
    <property type="match status" value="1"/>
</dbReference>
<dbReference type="AlphaFoldDB" id="A0A4R7T0I4"/>
<dbReference type="OrthoDB" id="3173508at2"/>
<feature type="domain" description="NodB homology" evidence="5">
    <location>
        <begin position="91"/>
        <end position="276"/>
    </location>
</feature>
<feature type="region of interest" description="Disordered" evidence="3">
    <location>
        <begin position="25"/>
        <end position="53"/>
    </location>
</feature>
<dbReference type="InterPro" id="IPR011330">
    <property type="entry name" value="Glyco_hydro/deAcase_b/a-brl"/>
</dbReference>
<dbReference type="InterPro" id="IPR058502">
    <property type="entry name" value="PLL-like_beta-prop"/>
</dbReference>
<comment type="caution">
    <text evidence="6">The sequence shown here is derived from an EMBL/GenBank/DDBJ whole genome shotgun (WGS) entry which is preliminary data.</text>
</comment>
<dbReference type="SUPFAM" id="SSF89372">
    <property type="entry name" value="Fucose-specific lectin"/>
    <property type="match status" value="1"/>
</dbReference>
<dbReference type="GO" id="GO:0046872">
    <property type="term" value="F:metal ion binding"/>
    <property type="evidence" value="ECO:0007669"/>
    <property type="project" value="UniProtKB-KW"/>
</dbReference>
<keyword evidence="4" id="KW-0732">Signal</keyword>
<dbReference type="Pfam" id="PF26607">
    <property type="entry name" value="DUF8189"/>
    <property type="match status" value="1"/>
</dbReference>
<dbReference type="GO" id="GO:0005975">
    <property type="term" value="P:carbohydrate metabolic process"/>
    <property type="evidence" value="ECO:0007669"/>
    <property type="project" value="InterPro"/>
</dbReference>
<keyword evidence="2" id="KW-0378">Hydrolase</keyword>
<name>A0A4R7T0I4_9ACTN</name>
<evidence type="ECO:0000259" key="5">
    <source>
        <dbReference type="PROSITE" id="PS51677"/>
    </source>
</evidence>
<feature type="signal peptide" evidence="4">
    <location>
        <begin position="1"/>
        <end position="28"/>
    </location>
</feature>